<gene>
    <name evidence="1" type="ORF">GCM10008014_08700</name>
</gene>
<organism evidence="1 2">
    <name type="scientific">Paenibacillus silvae</name>
    <dbReference type="NCBI Taxonomy" id="1325358"/>
    <lineage>
        <taxon>Bacteria</taxon>
        <taxon>Bacillati</taxon>
        <taxon>Bacillota</taxon>
        <taxon>Bacilli</taxon>
        <taxon>Bacillales</taxon>
        <taxon>Paenibacillaceae</taxon>
        <taxon>Paenibacillus</taxon>
    </lineage>
</organism>
<reference evidence="2" key="1">
    <citation type="journal article" date="2019" name="Int. J. Syst. Evol. Microbiol.">
        <title>The Global Catalogue of Microorganisms (GCM) 10K type strain sequencing project: providing services to taxonomists for standard genome sequencing and annotation.</title>
        <authorList>
            <consortium name="The Broad Institute Genomics Platform"/>
            <consortium name="The Broad Institute Genome Sequencing Center for Infectious Disease"/>
            <person name="Wu L."/>
            <person name="Ma J."/>
        </authorList>
    </citation>
    <scope>NUCLEOTIDE SEQUENCE [LARGE SCALE GENOMIC DNA]</scope>
    <source>
        <strain evidence="2">CGMCC 1.12770</strain>
    </source>
</reference>
<evidence type="ECO:0000313" key="1">
    <source>
        <dbReference type="EMBL" id="GGH46195.1"/>
    </source>
</evidence>
<protein>
    <submittedName>
        <fullName evidence="1">Uncharacterized protein</fullName>
    </submittedName>
</protein>
<dbReference type="EMBL" id="BMFU01000001">
    <property type="protein sequence ID" value="GGH46195.1"/>
    <property type="molecule type" value="Genomic_DNA"/>
</dbReference>
<proteinExistence type="predicted"/>
<dbReference type="Proteomes" id="UP000652153">
    <property type="component" value="Unassembled WGS sequence"/>
</dbReference>
<sequence>MPTQYRYIPQHKDGHYLDRVAQPTEDYMHAMRFSRQDDLEHWLTTRHCPDAPHRFVIRRVRVDYELEAEVLEHLPEAN</sequence>
<comment type="caution">
    <text evidence="1">The sequence shown here is derived from an EMBL/GenBank/DDBJ whole genome shotgun (WGS) entry which is preliminary data.</text>
</comment>
<keyword evidence="2" id="KW-1185">Reference proteome</keyword>
<evidence type="ECO:0000313" key="2">
    <source>
        <dbReference type="Proteomes" id="UP000652153"/>
    </source>
</evidence>
<accession>A0ABQ1Z3X8</accession>
<name>A0ABQ1Z3X8_9BACL</name>